<dbReference type="InterPro" id="IPR023455">
    <property type="entry name" value="Dihydroorotate_DHASE_ETsu"/>
</dbReference>
<dbReference type="PATRIC" id="fig|1434114.4.peg.2792"/>
<evidence type="ECO:0000256" key="6">
    <source>
        <dbReference type="ARBA" id="ARBA00022827"/>
    </source>
</evidence>
<dbReference type="GO" id="GO:0046872">
    <property type="term" value="F:metal ion binding"/>
    <property type="evidence" value="ECO:0007669"/>
    <property type="project" value="UniProtKB-KW"/>
</dbReference>
<keyword evidence="10 11" id="KW-0411">Iron-sulfur</keyword>
<keyword evidence="2 11" id="KW-0813">Transport</keyword>
<proteinExistence type="inferred from homology"/>
<dbReference type="CDD" id="cd06220">
    <property type="entry name" value="DHOD_e_trans_like2"/>
    <property type="match status" value="1"/>
</dbReference>
<feature type="domain" description="FAD-binding FR-type" evidence="13">
    <location>
        <begin position="1"/>
        <end position="89"/>
    </location>
</feature>
<evidence type="ECO:0000256" key="10">
    <source>
        <dbReference type="ARBA" id="ARBA00023014"/>
    </source>
</evidence>
<keyword evidence="5 11" id="KW-0479">Metal-binding</keyword>
<evidence type="ECO:0000256" key="11">
    <source>
        <dbReference type="HAMAP-Rule" id="MF_01211"/>
    </source>
</evidence>
<dbReference type="InterPro" id="IPR012165">
    <property type="entry name" value="Cyt_c3_hydrogenase_gsu"/>
</dbReference>
<dbReference type="GO" id="GO:0044205">
    <property type="term" value="P:'de novo' UMP biosynthetic process"/>
    <property type="evidence" value="ECO:0007669"/>
    <property type="project" value="UniProtKB-UniRule"/>
</dbReference>
<dbReference type="Proteomes" id="UP000033063">
    <property type="component" value="Chromosome"/>
</dbReference>
<accession>A0A0E3RT93</accession>
<dbReference type="NCBIfam" id="NF000796">
    <property type="entry name" value="PRK00054.1-1"/>
    <property type="match status" value="1"/>
</dbReference>
<dbReference type="InterPro" id="IPR017938">
    <property type="entry name" value="Riboflavin_synthase-like_b-brl"/>
</dbReference>
<evidence type="ECO:0000256" key="7">
    <source>
        <dbReference type="ARBA" id="ARBA00022975"/>
    </source>
</evidence>
<evidence type="ECO:0000256" key="12">
    <source>
        <dbReference type="PIRSR" id="PIRSR006816-2"/>
    </source>
</evidence>
<dbReference type="InterPro" id="IPR050353">
    <property type="entry name" value="PyrK_electron_transfer"/>
</dbReference>
<keyword evidence="4 11" id="KW-0001">2Fe-2S</keyword>
<evidence type="ECO:0000259" key="13">
    <source>
        <dbReference type="PROSITE" id="PS51384"/>
    </source>
</evidence>
<feature type="binding site" evidence="11 12">
    <location>
        <position position="229"/>
    </location>
    <ligand>
        <name>[2Fe-2S] cluster</name>
        <dbReference type="ChEBI" id="CHEBI:190135"/>
    </ligand>
</feature>
<dbReference type="Pfam" id="PF00175">
    <property type="entry name" value="NAD_binding_1"/>
    <property type="match status" value="1"/>
</dbReference>
<evidence type="ECO:0000256" key="5">
    <source>
        <dbReference type="ARBA" id="ARBA00022723"/>
    </source>
</evidence>
<evidence type="ECO:0000313" key="15">
    <source>
        <dbReference type="Proteomes" id="UP000033063"/>
    </source>
</evidence>
<dbReference type="HAMAP" id="MF_01211">
    <property type="entry name" value="DHODB_Fe_S_bind"/>
    <property type="match status" value="1"/>
</dbReference>
<feature type="binding site" evidence="11 12">
    <location>
        <position position="219"/>
    </location>
    <ligand>
        <name>[2Fe-2S] cluster</name>
        <dbReference type="ChEBI" id="CHEBI:190135"/>
    </ligand>
</feature>
<keyword evidence="14" id="KW-0560">Oxidoreductase</keyword>
<dbReference type="Gene3D" id="2.40.30.10">
    <property type="entry name" value="Translation factors"/>
    <property type="match status" value="1"/>
</dbReference>
<evidence type="ECO:0000256" key="1">
    <source>
        <dbReference type="ARBA" id="ARBA00006422"/>
    </source>
</evidence>
<evidence type="ECO:0000256" key="2">
    <source>
        <dbReference type="ARBA" id="ARBA00022448"/>
    </source>
</evidence>
<dbReference type="PANTHER" id="PTHR43513">
    <property type="entry name" value="DIHYDROOROTATE DEHYDROGENASE B (NAD(+)), ELECTRON TRANSFER SUBUNIT"/>
    <property type="match status" value="1"/>
</dbReference>
<dbReference type="InterPro" id="IPR037117">
    <property type="entry name" value="Dihydroorotate_DH_ele_sf"/>
</dbReference>
<dbReference type="GO" id="GO:0009055">
    <property type="term" value="F:electron transfer activity"/>
    <property type="evidence" value="ECO:0007669"/>
    <property type="project" value="UniProtKB-UniRule"/>
</dbReference>
<dbReference type="SUPFAM" id="SSF63380">
    <property type="entry name" value="Riboflavin synthase domain-like"/>
    <property type="match status" value="1"/>
</dbReference>
<dbReference type="GeneID" id="24878482"/>
<keyword evidence="3 11" id="KW-0285">Flavoprotein</keyword>
<dbReference type="PROSITE" id="PS51384">
    <property type="entry name" value="FAD_FR"/>
    <property type="match status" value="1"/>
</dbReference>
<reference evidence="14 15" key="1">
    <citation type="submission" date="2014-07" db="EMBL/GenBank/DDBJ databases">
        <title>Methanogenic archaea and the global carbon cycle.</title>
        <authorList>
            <person name="Henriksen J.R."/>
            <person name="Luke J."/>
            <person name="Reinhart S."/>
            <person name="Benedict M.N."/>
            <person name="Youngblut N.D."/>
            <person name="Metcalf M.E."/>
            <person name="Whitaker R.J."/>
            <person name="Metcalf W.W."/>
        </authorList>
    </citation>
    <scope>NUCLEOTIDE SEQUENCE [LARGE SCALE GENOMIC DNA]</scope>
    <source>
        <strain evidence="14 15">LYC</strain>
    </source>
</reference>
<dbReference type="InterPro" id="IPR001433">
    <property type="entry name" value="OxRdtase_FAD/NAD-bd"/>
</dbReference>
<feature type="binding site" evidence="11 12">
    <location>
        <position position="211"/>
    </location>
    <ligand>
        <name>[2Fe-2S] cluster</name>
        <dbReference type="ChEBI" id="CHEBI:190135"/>
    </ligand>
</feature>
<comment type="cofactor">
    <cofactor evidence="12">
        <name>[2Fe-2S] cluster</name>
        <dbReference type="ChEBI" id="CHEBI:190135"/>
    </cofactor>
    <text evidence="12">Binds 1 [2Fe-2S] cluster per subunit.</text>
</comment>
<evidence type="ECO:0000256" key="9">
    <source>
        <dbReference type="ARBA" id="ARBA00023004"/>
    </source>
</evidence>
<organism evidence="14 15">
    <name type="scientific">Methanosarcina mazei LYC</name>
    <dbReference type="NCBI Taxonomy" id="1434114"/>
    <lineage>
        <taxon>Archaea</taxon>
        <taxon>Methanobacteriati</taxon>
        <taxon>Methanobacteriota</taxon>
        <taxon>Stenosarchaea group</taxon>
        <taxon>Methanomicrobia</taxon>
        <taxon>Methanosarcinales</taxon>
        <taxon>Methanosarcinaceae</taxon>
        <taxon>Methanosarcina</taxon>
    </lineage>
</organism>
<comment type="subunit">
    <text evidence="11">Heterotetramer of 2 PyrK and 2 PyrD type B subunits.</text>
</comment>
<dbReference type="RefSeq" id="WP_048038111.1">
    <property type="nucleotide sequence ID" value="NZ_CP009513.1"/>
</dbReference>
<keyword evidence="6 11" id="KW-0274">FAD</keyword>
<comment type="cofactor">
    <cofactor evidence="11">
        <name>[2Fe-2S] cluster</name>
        <dbReference type="ChEBI" id="CHEBI:190135"/>
    </cofactor>
    <text evidence="11">Binds 1 [2Fe-2S] cluster per subunit.</text>
</comment>
<dbReference type="PIRSF" id="PIRSF006816">
    <property type="entry name" value="Cyc3_hyd_g"/>
    <property type="match status" value="1"/>
</dbReference>
<dbReference type="UniPathway" id="UPA00070">
    <property type="reaction ID" value="UER00945"/>
</dbReference>
<evidence type="ECO:0000256" key="8">
    <source>
        <dbReference type="ARBA" id="ARBA00022982"/>
    </source>
</evidence>
<gene>
    <name evidence="11" type="primary">pyrK</name>
    <name evidence="14" type="ORF">MSMAL_2201</name>
</gene>
<name>A0A0E3RT93_METMZ</name>
<dbReference type="EMBL" id="CP009513">
    <property type="protein sequence ID" value="AKB68744.1"/>
    <property type="molecule type" value="Genomic_DNA"/>
</dbReference>
<comment type="similarity">
    <text evidence="1 11">Belongs to the PyrK family.</text>
</comment>
<dbReference type="Pfam" id="PF10418">
    <property type="entry name" value="DHODB_Fe-S_bind"/>
    <property type="match status" value="1"/>
</dbReference>
<comment type="pathway">
    <text evidence="11">Pyrimidine metabolism; UMP biosynthesis via de novo pathway; orotate from (S)-dihydroorotate (NAD(+) route): step 1/1.</text>
</comment>
<evidence type="ECO:0000256" key="3">
    <source>
        <dbReference type="ARBA" id="ARBA00022630"/>
    </source>
</evidence>
<dbReference type="SUPFAM" id="SSF52343">
    <property type="entry name" value="Ferredoxin reductase-like, C-terminal NADP-linked domain"/>
    <property type="match status" value="1"/>
</dbReference>
<dbReference type="Gene3D" id="3.40.50.80">
    <property type="entry name" value="Nucleotide-binding domain of ferredoxin-NADP reductase (FNR) module"/>
    <property type="match status" value="1"/>
</dbReference>
<keyword evidence="9 11" id="KW-0408">Iron</keyword>
<dbReference type="GO" id="GO:0050660">
    <property type="term" value="F:flavin adenine dinucleotide binding"/>
    <property type="evidence" value="ECO:0007669"/>
    <property type="project" value="InterPro"/>
</dbReference>
<comment type="function">
    <text evidence="11">Responsible for channeling the electrons from the oxidation of dihydroorotate from the FMN redox center in the PyrD type B subunit to the ultimate electron acceptor NAD(+).</text>
</comment>
<dbReference type="InterPro" id="IPR019480">
    <property type="entry name" value="Dihydroorotate_DH_Fe-S-bd"/>
</dbReference>
<protein>
    <recommendedName>
        <fullName evidence="11">Probable dihydroorotate dehydrogenase B (NAD(+)), electron transfer subunit</fullName>
    </recommendedName>
    <alternativeName>
        <fullName evidence="11">Dihydroorotate oxidase B, electron transfer subunit</fullName>
    </alternativeName>
</protein>
<dbReference type="PANTHER" id="PTHR43513:SF3">
    <property type="entry name" value="DIHYDROOROTATE DEHYDROGENASE B (NAD(+)), ELECTRON TRANSFER SUBUNIT-RELATED"/>
    <property type="match status" value="1"/>
</dbReference>
<evidence type="ECO:0000256" key="4">
    <source>
        <dbReference type="ARBA" id="ARBA00022714"/>
    </source>
</evidence>
<dbReference type="InterPro" id="IPR017927">
    <property type="entry name" value="FAD-bd_FR_type"/>
</dbReference>
<feature type="binding site" evidence="11 12">
    <location>
        <position position="216"/>
    </location>
    <ligand>
        <name>[2Fe-2S] cluster</name>
        <dbReference type="ChEBI" id="CHEBI:190135"/>
    </ligand>
</feature>
<evidence type="ECO:0000313" key="14">
    <source>
        <dbReference type="EMBL" id="AKB68744.1"/>
    </source>
</evidence>
<dbReference type="Gene3D" id="2.10.240.10">
    <property type="entry name" value="Dihydroorotate dehydrogenase, electron transfer subunit"/>
    <property type="match status" value="1"/>
</dbReference>
<keyword evidence="8 11" id="KW-0249">Electron transport</keyword>
<dbReference type="GO" id="GO:0016491">
    <property type="term" value="F:oxidoreductase activity"/>
    <property type="evidence" value="ECO:0007669"/>
    <property type="project" value="UniProtKB-KW"/>
</dbReference>
<sequence>MLPLNATITQIIEESPLIRTFFFDHKFEDMEPGQFVMVWVRGVDEVPMGLSRNNSITVQKVGEATSKLFELKEGDSFGLRGPFGKGFTLPAKGEKVLIIAGGVGAAPLSPYAEAASAAGAEVNTVLGARSEEHLLFEGRFEALGNAYVSTDDGSKGVKGFVTDVLKNLDVTSYDRIAVCGPEIMMASVFRFLEEREVLEKSEFSLHRYFKCGIGVCGACCIDSSGLRVCKDGPVFSGTQLTGSELGKYSRDASGRRVKI</sequence>
<dbReference type="HOGENOM" id="CLU_003827_1_1_2"/>
<comment type="cofactor">
    <cofactor evidence="11">
        <name>FAD</name>
        <dbReference type="ChEBI" id="CHEBI:57692"/>
    </cofactor>
    <text evidence="11">Binds 1 FAD per subunit.</text>
</comment>
<keyword evidence="7 11" id="KW-0665">Pyrimidine biosynthesis</keyword>
<dbReference type="AlphaFoldDB" id="A0A0E3RT93"/>
<dbReference type="GO" id="GO:0051537">
    <property type="term" value="F:2 iron, 2 sulfur cluster binding"/>
    <property type="evidence" value="ECO:0007669"/>
    <property type="project" value="UniProtKB-KW"/>
</dbReference>
<dbReference type="InterPro" id="IPR039261">
    <property type="entry name" value="FNR_nucleotide-bd"/>
</dbReference>